<sequence>AENEACLWPPISEDAPPANNAKITSNGIDDIKPEKPDDTSYFSVPSVITCEKPTECDSSDFFDTSPSQIKDFLLAQVLGIRIFVLCYSYCLTHGISQQTLSKEYPLTKMSCPALIISSIGSLPDSSAGMLSICYISHSMNTCLKTV</sequence>
<proteinExistence type="predicted"/>
<name>A0A0B1RWE3_OESDE</name>
<dbReference type="AlphaFoldDB" id="A0A0B1RWE3"/>
<protein>
    <submittedName>
        <fullName evidence="1">Uncharacterized protein</fullName>
    </submittedName>
</protein>
<evidence type="ECO:0000313" key="1">
    <source>
        <dbReference type="EMBL" id="KHJ76994.1"/>
    </source>
</evidence>
<dbReference type="Proteomes" id="UP000053660">
    <property type="component" value="Unassembled WGS sequence"/>
</dbReference>
<accession>A0A0B1RWE3</accession>
<organism evidence="1 2">
    <name type="scientific">Oesophagostomum dentatum</name>
    <name type="common">Nodular worm</name>
    <dbReference type="NCBI Taxonomy" id="61180"/>
    <lineage>
        <taxon>Eukaryota</taxon>
        <taxon>Metazoa</taxon>
        <taxon>Ecdysozoa</taxon>
        <taxon>Nematoda</taxon>
        <taxon>Chromadorea</taxon>
        <taxon>Rhabditida</taxon>
        <taxon>Rhabditina</taxon>
        <taxon>Rhabditomorpha</taxon>
        <taxon>Strongyloidea</taxon>
        <taxon>Strongylidae</taxon>
        <taxon>Oesophagostomum</taxon>
    </lineage>
</organism>
<keyword evidence="2" id="KW-1185">Reference proteome</keyword>
<feature type="non-terminal residue" evidence="1">
    <location>
        <position position="1"/>
    </location>
</feature>
<reference evidence="1 2" key="1">
    <citation type="submission" date="2014-03" db="EMBL/GenBank/DDBJ databases">
        <title>Draft genome of the hookworm Oesophagostomum dentatum.</title>
        <authorList>
            <person name="Mitreva M."/>
        </authorList>
    </citation>
    <scope>NUCLEOTIDE SEQUENCE [LARGE SCALE GENOMIC DNA]</scope>
    <source>
        <strain evidence="1 2">OD-Hann</strain>
    </source>
</reference>
<evidence type="ECO:0000313" key="2">
    <source>
        <dbReference type="Proteomes" id="UP000053660"/>
    </source>
</evidence>
<gene>
    <name evidence="1" type="ORF">OESDEN_23386</name>
</gene>
<dbReference type="EMBL" id="KN611204">
    <property type="protein sequence ID" value="KHJ76994.1"/>
    <property type="molecule type" value="Genomic_DNA"/>
</dbReference>